<comment type="caution">
    <text evidence="13">The sequence shown here is derived from an EMBL/GenBank/DDBJ whole genome shotgun (WGS) entry which is preliminary data.</text>
</comment>
<evidence type="ECO:0000256" key="3">
    <source>
        <dbReference type="ARBA" id="ARBA00018029"/>
    </source>
</evidence>
<dbReference type="InterPro" id="IPR011059">
    <property type="entry name" value="Metal-dep_hydrolase_composite"/>
</dbReference>
<dbReference type="InterPro" id="IPR006680">
    <property type="entry name" value="Amidohydro-rel"/>
</dbReference>
<dbReference type="InterPro" id="IPR032466">
    <property type="entry name" value="Metal_Hydrolase"/>
</dbReference>
<comment type="cofactor">
    <cofactor evidence="11">
        <name>a divalent metal cation</name>
        <dbReference type="ChEBI" id="CHEBI:60240"/>
    </cofactor>
    <text evidence="11">Binds 1 divalent metal cation per subunit.</text>
</comment>
<dbReference type="EC" id="3.5.1.25" evidence="2"/>
<evidence type="ECO:0000313" key="14">
    <source>
        <dbReference type="Proteomes" id="UP000239663"/>
    </source>
</evidence>
<dbReference type="Gene3D" id="3.20.20.140">
    <property type="entry name" value="Metal-dependent hydrolases"/>
    <property type="match status" value="1"/>
</dbReference>
<sequence>MTILIKNATIYLDDATLEDGYILIDGETIKEVGPAHLAPHEADEILTLSPNEVVLPGFIDMHIHGAGGSDAMDGTVEAVAHMAAFLPKEGTTSFLPTTMTQSPESIEQALEALHQYSQSDNVPGTADVIGVHLEGPFVNPSKAGAQPVQYIINPDAELFKKWYELSGQTIKQVTLAPEEPGGKELVELLKKEGIISSIGHTGATYQETMDAISLGVSQATHLFNQMTGLHHRDIGAAGASLMNESIYAELIVDGIHVSPEMVELALKLKGIDRTILITDAMRAKGLSDGKYDLGGQDVFVKGKEARLEDGALAGSILKMNDAVKNIITYTGCSLKDAVQMAAVNPAKQLNIYDKKGSIAAGKDADIVILDDDFQVRTTICRGKIAYRGE</sequence>
<dbReference type="GO" id="GO:0046872">
    <property type="term" value="F:metal ion binding"/>
    <property type="evidence" value="ECO:0007669"/>
    <property type="project" value="UniProtKB-KW"/>
</dbReference>
<dbReference type="GO" id="GO:0006046">
    <property type="term" value="P:N-acetylglucosamine catabolic process"/>
    <property type="evidence" value="ECO:0007669"/>
    <property type="project" value="TreeGrafter"/>
</dbReference>
<evidence type="ECO:0000256" key="1">
    <source>
        <dbReference type="ARBA" id="ARBA00010716"/>
    </source>
</evidence>
<evidence type="ECO:0000256" key="6">
    <source>
        <dbReference type="ARBA" id="ARBA00023277"/>
    </source>
</evidence>
<proteinExistence type="inferred from homology"/>
<keyword evidence="4 11" id="KW-0479">Metal-binding</keyword>
<dbReference type="CDD" id="cd00854">
    <property type="entry name" value="NagA"/>
    <property type="match status" value="1"/>
</dbReference>
<dbReference type="EMBL" id="PKOZ01000002">
    <property type="protein sequence ID" value="PQD96288.1"/>
    <property type="molecule type" value="Genomic_DNA"/>
</dbReference>
<organism evidence="13 14">
    <name type="scientific">Pradoshia eiseniae</name>
    <dbReference type="NCBI Taxonomy" id="2064768"/>
    <lineage>
        <taxon>Bacteria</taxon>
        <taxon>Bacillati</taxon>
        <taxon>Bacillota</taxon>
        <taxon>Bacilli</taxon>
        <taxon>Bacillales</taxon>
        <taxon>Bacillaceae</taxon>
        <taxon>Pradoshia</taxon>
    </lineage>
</organism>
<evidence type="ECO:0000256" key="5">
    <source>
        <dbReference type="ARBA" id="ARBA00022801"/>
    </source>
</evidence>
<dbReference type="PANTHER" id="PTHR11113:SF14">
    <property type="entry name" value="N-ACETYLGLUCOSAMINE-6-PHOSPHATE DEACETYLASE"/>
    <property type="match status" value="1"/>
</dbReference>
<comment type="pathway">
    <text evidence="8">Amino-sugar metabolism; N-acetylneuraminate degradation; D-fructose 6-phosphate from N-acetylneuraminate: step 4/5.</text>
</comment>
<name>A0A2S7N2R5_9BACI</name>
<gene>
    <name evidence="13" type="primary">nagA</name>
    <name evidence="13" type="ORF">CYL18_06755</name>
</gene>
<keyword evidence="6 9" id="KW-0119">Carbohydrate metabolism</keyword>
<dbReference type="FunFam" id="3.20.20.140:FF:000004">
    <property type="entry name" value="N-acetylglucosamine-6-phosphate deacetylase"/>
    <property type="match status" value="1"/>
</dbReference>
<dbReference type="AlphaFoldDB" id="A0A2S7N2R5"/>
<evidence type="ECO:0000256" key="2">
    <source>
        <dbReference type="ARBA" id="ARBA00011899"/>
    </source>
</evidence>
<dbReference type="PANTHER" id="PTHR11113">
    <property type="entry name" value="N-ACETYLGLUCOSAMINE-6-PHOSPHATE DEACETYLASE"/>
    <property type="match status" value="1"/>
</dbReference>
<dbReference type="Gene3D" id="2.30.40.10">
    <property type="entry name" value="Urease, subunit C, domain 1"/>
    <property type="match status" value="1"/>
</dbReference>
<dbReference type="GO" id="GO:0008448">
    <property type="term" value="F:N-acetylglucosamine-6-phosphate deacetylase activity"/>
    <property type="evidence" value="ECO:0007669"/>
    <property type="project" value="UniProtKB-EC"/>
</dbReference>
<accession>A0A2S7N2R5</accession>
<evidence type="ECO:0000256" key="4">
    <source>
        <dbReference type="ARBA" id="ARBA00022723"/>
    </source>
</evidence>
<protein>
    <recommendedName>
        <fullName evidence="3">N-acetylglucosamine-6-phosphate deacetylase</fullName>
        <ecNumber evidence="2">3.5.1.25</ecNumber>
    </recommendedName>
</protein>
<dbReference type="NCBIfam" id="TIGR00221">
    <property type="entry name" value="nagA"/>
    <property type="match status" value="1"/>
</dbReference>
<evidence type="ECO:0000259" key="12">
    <source>
        <dbReference type="Pfam" id="PF01979"/>
    </source>
</evidence>
<dbReference type="PIRSF" id="PIRSF038994">
    <property type="entry name" value="NagA"/>
    <property type="match status" value="1"/>
</dbReference>
<evidence type="ECO:0000256" key="7">
    <source>
        <dbReference type="ARBA" id="ARBA00047647"/>
    </source>
</evidence>
<comment type="similarity">
    <text evidence="1 9">Belongs to the metallo-dependent hydrolases superfamily. NagA family.</text>
</comment>
<dbReference type="SUPFAM" id="SSF51556">
    <property type="entry name" value="Metallo-dependent hydrolases"/>
    <property type="match status" value="1"/>
</dbReference>
<reference evidence="13 14" key="1">
    <citation type="submission" date="2017-12" db="EMBL/GenBank/DDBJ databases">
        <title>Taxonomic description and draft genome of Pradoshia cofamensis Gen. nov., sp. nov., a thermotolerant bacillale isolated from anterior gut of earthworm Eisenia fetida.</title>
        <authorList>
            <person name="Saha T."/>
            <person name="Chakraborty R."/>
        </authorList>
    </citation>
    <scope>NUCLEOTIDE SEQUENCE [LARGE SCALE GENOMIC DNA]</scope>
    <source>
        <strain evidence="13 14">EAG3</strain>
    </source>
</reference>
<dbReference type="InterPro" id="IPR003764">
    <property type="entry name" value="GlcNAc_6-P_deAcase"/>
</dbReference>
<feature type="domain" description="Amidohydrolase-related" evidence="12">
    <location>
        <begin position="53"/>
        <end position="384"/>
    </location>
</feature>
<feature type="binding site" evidence="11">
    <location>
        <position position="200"/>
    </location>
    <ligand>
        <name>Zn(2+)</name>
        <dbReference type="ChEBI" id="CHEBI:29105"/>
    </ligand>
</feature>
<feature type="binding site" evidence="11">
    <location>
        <position position="221"/>
    </location>
    <ligand>
        <name>Zn(2+)</name>
        <dbReference type="ChEBI" id="CHEBI:29105"/>
    </ligand>
</feature>
<feature type="binding site" evidence="11">
    <location>
        <position position="134"/>
    </location>
    <ligand>
        <name>Zn(2+)</name>
        <dbReference type="ChEBI" id="CHEBI:29105"/>
    </ligand>
</feature>
<evidence type="ECO:0000256" key="9">
    <source>
        <dbReference type="PIRNR" id="PIRNR038994"/>
    </source>
</evidence>
<comment type="catalytic activity">
    <reaction evidence="7">
        <text>N-acetyl-D-glucosamine 6-phosphate + H2O = D-glucosamine 6-phosphate + acetate</text>
        <dbReference type="Rhea" id="RHEA:22936"/>
        <dbReference type="ChEBI" id="CHEBI:15377"/>
        <dbReference type="ChEBI" id="CHEBI:30089"/>
        <dbReference type="ChEBI" id="CHEBI:57513"/>
        <dbReference type="ChEBI" id="CHEBI:58725"/>
        <dbReference type="EC" id="3.5.1.25"/>
    </reaction>
</comment>
<keyword evidence="5 9" id="KW-0378">Hydrolase</keyword>
<dbReference type="OrthoDB" id="9776488at2"/>
<dbReference type="Proteomes" id="UP000239663">
    <property type="component" value="Unassembled WGS sequence"/>
</dbReference>
<feature type="active site" description="Proton donor/acceptor" evidence="10">
    <location>
        <position position="279"/>
    </location>
</feature>
<evidence type="ECO:0000313" key="13">
    <source>
        <dbReference type="EMBL" id="PQD96288.1"/>
    </source>
</evidence>
<evidence type="ECO:0000256" key="8">
    <source>
        <dbReference type="ARBA" id="ARBA00060590"/>
    </source>
</evidence>
<evidence type="ECO:0000256" key="10">
    <source>
        <dbReference type="PIRSR" id="PIRSR038994-1"/>
    </source>
</evidence>
<evidence type="ECO:0000256" key="11">
    <source>
        <dbReference type="PIRSR" id="PIRSR038994-3"/>
    </source>
</evidence>
<dbReference type="Pfam" id="PF01979">
    <property type="entry name" value="Amidohydro_1"/>
    <property type="match status" value="1"/>
</dbReference>
<dbReference type="RefSeq" id="WP_104848715.1">
    <property type="nucleotide sequence ID" value="NZ_PKOZ01000002.1"/>
</dbReference>
<dbReference type="SUPFAM" id="SSF51338">
    <property type="entry name" value="Composite domain of metallo-dependent hydrolases"/>
    <property type="match status" value="1"/>
</dbReference>
<keyword evidence="14" id="KW-1185">Reference proteome</keyword>